<protein>
    <submittedName>
        <fullName evidence="1">CLUMA_CG008190, isoform A</fullName>
    </submittedName>
</protein>
<organism evidence="1 2">
    <name type="scientific">Clunio marinus</name>
    <dbReference type="NCBI Taxonomy" id="568069"/>
    <lineage>
        <taxon>Eukaryota</taxon>
        <taxon>Metazoa</taxon>
        <taxon>Ecdysozoa</taxon>
        <taxon>Arthropoda</taxon>
        <taxon>Hexapoda</taxon>
        <taxon>Insecta</taxon>
        <taxon>Pterygota</taxon>
        <taxon>Neoptera</taxon>
        <taxon>Endopterygota</taxon>
        <taxon>Diptera</taxon>
        <taxon>Nematocera</taxon>
        <taxon>Chironomoidea</taxon>
        <taxon>Chironomidae</taxon>
        <taxon>Clunio</taxon>
    </lineage>
</organism>
<name>A0A1J1I4K4_9DIPT</name>
<dbReference type="EMBL" id="CVRI01000039">
    <property type="protein sequence ID" value="CRK94690.1"/>
    <property type="molecule type" value="Genomic_DNA"/>
</dbReference>
<evidence type="ECO:0000313" key="2">
    <source>
        <dbReference type="Proteomes" id="UP000183832"/>
    </source>
</evidence>
<dbReference type="AlphaFoldDB" id="A0A1J1I4K4"/>
<reference evidence="1 2" key="1">
    <citation type="submission" date="2015-04" db="EMBL/GenBank/DDBJ databases">
        <authorList>
            <person name="Syromyatnikov M.Y."/>
            <person name="Popov V.N."/>
        </authorList>
    </citation>
    <scope>NUCLEOTIDE SEQUENCE [LARGE SCALE GENOMIC DNA]</scope>
</reference>
<sequence>MLTMTLKLELLLIQNIKPHLSRNPFFFIQPPSPLIFIYINLSSGISCQVKTISRKVKEIKAMKIDLLNQA</sequence>
<gene>
    <name evidence="1" type="ORF">CLUMA_CG008190</name>
</gene>
<accession>A0A1J1I4K4</accession>
<proteinExistence type="predicted"/>
<keyword evidence="2" id="KW-1185">Reference proteome</keyword>
<evidence type="ECO:0000313" key="1">
    <source>
        <dbReference type="EMBL" id="CRK94690.1"/>
    </source>
</evidence>
<dbReference type="Proteomes" id="UP000183832">
    <property type="component" value="Unassembled WGS sequence"/>
</dbReference>